<accession>A0ABY8MK05</accession>
<evidence type="ECO:0008006" key="3">
    <source>
        <dbReference type="Google" id="ProtNLM"/>
    </source>
</evidence>
<keyword evidence="2" id="KW-1185">Reference proteome</keyword>
<name>A0ABY8MK05_9SPIO</name>
<dbReference type="EMBL" id="CP123443">
    <property type="protein sequence ID" value="WGK70188.1"/>
    <property type="molecule type" value="Genomic_DNA"/>
</dbReference>
<sequence>MSLLSCAPLSDSTPAASEYMLSFPYVGPNELTFSITSELEGEVELTFGISAAITTTLPAQLGKGYIKRTLTKGISREVFMAHLNTIPEDLKTLTAEHFMKENTTYYLNIYRGRELKSQKSFTTAKFTTLSTVERRQGANNIGIHSRDQYFPSNGDMRAAADRSIVSTPRTRTEESSPKKMEVKKEEYLILPMRAVIPILAEPSVIKSAEETEIYVFQVKAFESTSFRTVFTYWRNANSPLITDGDALNSTTVCLETGQTKSVNFDAYLSCMIAIPTSDPAAENAFNSTGNLILEFVHQLNTAEYAGTQKIQNVQLITK</sequence>
<proteinExistence type="predicted"/>
<gene>
    <name evidence="1" type="ORF">P0082_04830</name>
</gene>
<dbReference type="Proteomes" id="UP001228690">
    <property type="component" value="Chromosome"/>
</dbReference>
<organism evidence="1 2">
    <name type="scientific">Candidatus Haliotispira prima</name>
    <dbReference type="NCBI Taxonomy" id="3034016"/>
    <lineage>
        <taxon>Bacteria</taxon>
        <taxon>Pseudomonadati</taxon>
        <taxon>Spirochaetota</taxon>
        <taxon>Spirochaetia</taxon>
        <taxon>Spirochaetales</taxon>
        <taxon>Spirochaetaceae</taxon>
        <taxon>Candidatus Haliotispira</taxon>
    </lineage>
</organism>
<dbReference type="RefSeq" id="WP_326928395.1">
    <property type="nucleotide sequence ID" value="NZ_CP123443.1"/>
</dbReference>
<evidence type="ECO:0000313" key="1">
    <source>
        <dbReference type="EMBL" id="WGK70188.1"/>
    </source>
</evidence>
<protein>
    <recommendedName>
        <fullName evidence="3">Lipoprotein</fullName>
    </recommendedName>
</protein>
<evidence type="ECO:0000313" key="2">
    <source>
        <dbReference type="Proteomes" id="UP001228690"/>
    </source>
</evidence>
<reference evidence="1 2" key="1">
    <citation type="submission" date="2023-04" db="EMBL/GenBank/DDBJ databases">
        <title>Spirochaete genome identified in red abalone sample constitutes a novel genus.</title>
        <authorList>
            <person name="Sharma S.P."/>
            <person name="Purcell C.M."/>
            <person name="Hyde J.R."/>
            <person name="Severin A.J."/>
        </authorList>
    </citation>
    <scope>NUCLEOTIDE SEQUENCE [LARGE SCALE GENOMIC DNA]</scope>
    <source>
        <strain evidence="1 2">SP-2023</strain>
    </source>
</reference>